<feature type="binding site" evidence="3">
    <location>
        <position position="40"/>
    </location>
    <ligand>
        <name>a divalent metal cation</name>
        <dbReference type="ChEBI" id="CHEBI:60240"/>
    </ligand>
</feature>
<dbReference type="OrthoDB" id="9811413at2"/>
<evidence type="ECO:0000313" key="4">
    <source>
        <dbReference type="EMBL" id="THD67567.1"/>
    </source>
</evidence>
<sequence length="152" mass="18212">MNDFFKEIFAYHSKLNRETILYFQEHETAITPQMRRLFCHMLNAHQLWNARILNTPAFSVFQLHEPEKYPELERHNTELSLNILQTYPLSDLINYQDTQGNEFENSIKEILFHIGNHHMHHRGQLMTMLRDAGLEPLIIDYIYVSRKPRQSS</sequence>
<dbReference type="Pfam" id="PF05163">
    <property type="entry name" value="DinB"/>
    <property type="match status" value="1"/>
</dbReference>
<evidence type="ECO:0008006" key="6">
    <source>
        <dbReference type="Google" id="ProtNLM"/>
    </source>
</evidence>
<dbReference type="SUPFAM" id="SSF109854">
    <property type="entry name" value="DinB/YfiT-like putative metalloenzymes"/>
    <property type="match status" value="1"/>
</dbReference>
<comment type="caution">
    <text evidence="4">The sequence shown here is derived from an EMBL/GenBank/DDBJ whole genome shotgun (WGS) entry which is preliminary data.</text>
</comment>
<dbReference type="Gene3D" id="1.20.120.450">
    <property type="entry name" value="dinb family like domain"/>
    <property type="match status" value="1"/>
</dbReference>
<evidence type="ECO:0000313" key="5">
    <source>
        <dbReference type="Proteomes" id="UP000305939"/>
    </source>
</evidence>
<reference evidence="4 5" key="1">
    <citation type="submission" date="2019-04" db="EMBL/GenBank/DDBJ databases">
        <title>Draft genome sequence of Robertkochia marina CC-AMO-30D.</title>
        <authorList>
            <person name="Hameed A."/>
            <person name="Lin S.-Y."/>
            <person name="Shahina M."/>
            <person name="Lai W.-A."/>
            <person name="Young C.-C."/>
        </authorList>
    </citation>
    <scope>NUCLEOTIDE SEQUENCE [LARGE SCALE GENOMIC DNA]</scope>
    <source>
        <strain evidence="4 5">CC-AMO-30D</strain>
    </source>
</reference>
<dbReference type="RefSeq" id="WP_136335772.1">
    <property type="nucleotide sequence ID" value="NZ_QXMP01000005.1"/>
</dbReference>
<feature type="binding site" evidence="3">
    <location>
        <position position="117"/>
    </location>
    <ligand>
        <name>a divalent metal cation</name>
        <dbReference type="ChEBI" id="CHEBI:60240"/>
    </ligand>
</feature>
<dbReference type="PANTHER" id="PTHR37302:SF3">
    <property type="entry name" value="DAMAGE-INDUCIBLE PROTEIN DINB"/>
    <property type="match status" value="1"/>
</dbReference>
<evidence type="ECO:0000256" key="1">
    <source>
        <dbReference type="ARBA" id="ARBA00008635"/>
    </source>
</evidence>
<evidence type="ECO:0000256" key="3">
    <source>
        <dbReference type="PIRSR" id="PIRSR607837-1"/>
    </source>
</evidence>
<dbReference type="GO" id="GO:0046872">
    <property type="term" value="F:metal ion binding"/>
    <property type="evidence" value="ECO:0007669"/>
    <property type="project" value="UniProtKB-KW"/>
</dbReference>
<comment type="similarity">
    <text evidence="1">Belongs to the DinB family.</text>
</comment>
<dbReference type="AlphaFoldDB" id="A0A4S3M0K6"/>
<feature type="binding site" evidence="3">
    <location>
        <position position="121"/>
    </location>
    <ligand>
        <name>a divalent metal cation</name>
        <dbReference type="ChEBI" id="CHEBI:60240"/>
    </ligand>
</feature>
<name>A0A4S3M0K6_9FLAO</name>
<keyword evidence="5" id="KW-1185">Reference proteome</keyword>
<protein>
    <recommendedName>
        <fullName evidence="6">Damage-inducible protein DinB</fullName>
    </recommendedName>
</protein>
<dbReference type="PANTHER" id="PTHR37302">
    <property type="entry name" value="SLR1116 PROTEIN"/>
    <property type="match status" value="1"/>
</dbReference>
<proteinExistence type="inferred from homology"/>
<accession>A0A4S3M0K6</accession>
<dbReference type="Proteomes" id="UP000305939">
    <property type="component" value="Unassembled WGS sequence"/>
</dbReference>
<keyword evidence="2 3" id="KW-0479">Metal-binding</keyword>
<evidence type="ECO:0000256" key="2">
    <source>
        <dbReference type="ARBA" id="ARBA00022723"/>
    </source>
</evidence>
<dbReference type="InterPro" id="IPR007837">
    <property type="entry name" value="DinB"/>
</dbReference>
<dbReference type="EMBL" id="SSMC01000002">
    <property type="protein sequence ID" value="THD67567.1"/>
    <property type="molecule type" value="Genomic_DNA"/>
</dbReference>
<dbReference type="InterPro" id="IPR034660">
    <property type="entry name" value="DinB/YfiT-like"/>
</dbReference>
<gene>
    <name evidence="4" type="ORF">E7Z59_07855</name>
</gene>
<organism evidence="4 5">
    <name type="scientific">Robertkochia marina</name>
    <dbReference type="NCBI Taxonomy" id="1227945"/>
    <lineage>
        <taxon>Bacteria</taxon>
        <taxon>Pseudomonadati</taxon>
        <taxon>Bacteroidota</taxon>
        <taxon>Flavobacteriia</taxon>
        <taxon>Flavobacteriales</taxon>
        <taxon>Flavobacteriaceae</taxon>
        <taxon>Robertkochia</taxon>
    </lineage>
</organism>